<dbReference type="PANTHER" id="PTHR38481">
    <property type="entry name" value="HYALURONATE LYASE"/>
    <property type="match status" value="1"/>
</dbReference>
<sequence>MLMYDHLTPQQINQYLAAIDAFCPDPKVGSVLGVKGTKMTGANLLDKALVVTVRGVIGNNSAKIIQGRDSIGSEYVYTTHGDGVYKDGSLVQHNNIAYTGGYGSVWLKGIYNGQFMDSVNGRGISRKGSGSARGLIVTLLRMAETAPENIAVSIKQAAKEWISANMTSGNYYEGLSLADITIVKKLMNDGKINPRGALIKNQVFAGMDRVVHLREG</sequence>
<dbReference type="InterPro" id="IPR012970">
    <property type="entry name" value="Lyase_8_alpha_N"/>
</dbReference>
<name>A0ABX3GE77_9BACL</name>
<protein>
    <recommendedName>
        <fullName evidence="1">Polysaccharide lyase 8 N-terminal alpha-helical domain-containing protein</fullName>
    </recommendedName>
</protein>
<reference evidence="2 3" key="1">
    <citation type="submission" date="2016-11" db="EMBL/GenBank/DDBJ databases">
        <title>Paenibacillus species isolates.</title>
        <authorList>
            <person name="Beno S.M."/>
        </authorList>
    </citation>
    <scope>NUCLEOTIDE SEQUENCE [LARGE SCALE GENOMIC DNA]</scope>
    <source>
        <strain evidence="2 3">FSL H7-0433</strain>
    </source>
</reference>
<evidence type="ECO:0000259" key="1">
    <source>
        <dbReference type="Pfam" id="PF08124"/>
    </source>
</evidence>
<dbReference type="EMBL" id="MPVP01000915">
    <property type="protein sequence ID" value="OMC81575.1"/>
    <property type="molecule type" value="Genomic_DNA"/>
</dbReference>
<feature type="non-terminal residue" evidence="2">
    <location>
        <position position="216"/>
    </location>
</feature>
<evidence type="ECO:0000313" key="3">
    <source>
        <dbReference type="Proteomes" id="UP000187158"/>
    </source>
</evidence>
<dbReference type="Pfam" id="PF08124">
    <property type="entry name" value="Lyase_8_N"/>
    <property type="match status" value="1"/>
</dbReference>
<dbReference type="PANTHER" id="PTHR38481:SF1">
    <property type="entry name" value="HYALURONATE LYASE"/>
    <property type="match status" value="1"/>
</dbReference>
<feature type="domain" description="Polysaccharide lyase 8 N-terminal alpha-helical" evidence="1">
    <location>
        <begin position="1"/>
        <end position="110"/>
    </location>
</feature>
<organism evidence="2 3">
    <name type="scientific">Paenibacillus odorifer</name>
    <dbReference type="NCBI Taxonomy" id="189426"/>
    <lineage>
        <taxon>Bacteria</taxon>
        <taxon>Bacillati</taxon>
        <taxon>Bacillota</taxon>
        <taxon>Bacilli</taxon>
        <taxon>Bacillales</taxon>
        <taxon>Paenibacillaceae</taxon>
        <taxon>Paenibacillus</taxon>
    </lineage>
</organism>
<gene>
    <name evidence="2" type="ORF">BSO21_35515</name>
</gene>
<dbReference type="Proteomes" id="UP000187158">
    <property type="component" value="Unassembled WGS sequence"/>
</dbReference>
<comment type="caution">
    <text evidence="2">The sequence shown here is derived from an EMBL/GenBank/DDBJ whole genome shotgun (WGS) entry which is preliminary data.</text>
</comment>
<evidence type="ECO:0000313" key="2">
    <source>
        <dbReference type="EMBL" id="OMC81575.1"/>
    </source>
</evidence>
<dbReference type="Gene3D" id="1.50.10.100">
    <property type="entry name" value="Chondroitin AC/alginate lyase"/>
    <property type="match status" value="2"/>
</dbReference>
<dbReference type="InterPro" id="IPR038970">
    <property type="entry name" value="Lyase_8"/>
</dbReference>
<dbReference type="SUPFAM" id="SSF48230">
    <property type="entry name" value="Chondroitin AC/alginate lyase"/>
    <property type="match status" value="1"/>
</dbReference>
<dbReference type="InterPro" id="IPR008929">
    <property type="entry name" value="Chondroitin_lyas"/>
</dbReference>
<keyword evidence="3" id="KW-1185">Reference proteome</keyword>
<proteinExistence type="predicted"/>
<accession>A0ABX3GE77</accession>